<dbReference type="InterPro" id="IPR027039">
    <property type="entry name" value="Crtac1"/>
</dbReference>
<keyword evidence="1" id="KW-0732">Signal</keyword>
<feature type="transmembrane region" description="Helical" evidence="2">
    <location>
        <begin position="121"/>
        <end position="140"/>
    </location>
</feature>
<name>A0A6H1TWJ7_9CYAN</name>
<feature type="transmembrane region" description="Helical" evidence="2">
    <location>
        <begin position="146"/>
        <end position="168"/>
    </location>
</feature>
<dbReference type="Pfam" id="PF07593">
    <property type="entry name" value="UnbV_ASPIC"/>
    <property type="match status" value="1"/>
</dbReference>
<gene>
    <name evidence="4" type="ORF">HCG48_05805</name>
</gene>
<dbReference type="InterPro" id="IPR011519">
    <property type="entry name" value="UnbV_ASPIC"/>
</dbReference>
<evidence type="ECO:0000259" key="3">
    <source>
        <dbReference type="Pfam" id="PF07593"/>
    </source>
</evidence>
<feature type="transmembrane region" description="Helical" evidence="2">
    <location>
        <begin position="175"/>
        <end position="196"/>
    </location>
</feature>
<feature type="transmembrane region" description="Helical" evidence="2">
    <location>
        <begin position="233"/>
        <end position="251"/>
    </location>
</feature>
<reference evidence="4 5" key="1">
    <citation type="submission" date="2020-04" db="EMBL/GenBank/DDBJ databases">
        <authorList>
            <person name="Basu S."/>
            <person name="Maruthanayagam V."/>
            <person name="Chakraborty S."/>
            <person name="Pramanik A."/>
            <person name="Mukherjee J."/>
            <person name="Brink B."/>
        </authorList>
    </citation>
    <scope>NUCLEOTIDE SEQUENCE [LARGE SCALE GENOMIC DNA]</scope>
    <source>
        <strain evidence="4 5">AP17</strain>
    </source>
</reference>
<dbReference type="InterPro" id="IPR013517">
    <property type="entry name" value="FG-GAP"/>
</dbReference>
<dbReference type="GO" id="GO:0016020">
    <property type="term" value="C:membrane"/>
    <property type="evidence" value="ECO:0007669"/>
    <property type="project" value="InterPro"/>
</dbReference>
<feature type="transmembrane region" description="Helical" evidence="2">
    <location>
        <begin position="97"/>
        <end position="114"/>
    </location>
</feature>
<dbReference type="RefSeq" id="WP_168568300.1">
    <property type="nucleotide sequence ID" value="NZ_CP051167.1"/>
</dbReference>
<feature type="transmembrane region" description="Helical" evidence="2">
    <location>
        <begin position="202"/>
        <end position="221"/>
    </location>
</feature>
<protein>
    <recommendedName>
        <fullName evidence="3">ASPIC/UnbV domain-containing protein</fullName>
    </recommendedName>
</protein>
<evidence type="ECO:0000256" key="1">
    <source>
        <dbReference type="ARBA" id="ARBA00022729"/>
    </source>
</evidence>
<evidence type="ECO:0000313" key="4">
    <source>
        <dbReference type="EMBL" id="QIZ70143.1"/>
    </source>
</evidence>
<dbReference type="EMBL" id="CP051167">
    <property type="protein sequence ID" value="QIZ70143.1"/>
    <property type="molecule type" value="Genomic_DNA"/>
</dbReference>
<dbReference type="Proteomes" id="UP000500857">
    <property type="component" value="Chromosome"/>
</dbReference>
<dbReference type="InterPro" id="IPR028994">
    <property type="entry name" value="Integrin_alpha_N"/>
</dbReference>
<keyword evidence="2" id="KW-1133">Transmembrane helix</keyword>
<accession>A0A6H1TWJ7</accession>
<dbReference type="GO" id="GO:0055085">
    <property type="term" value="P:transmembrane transport"/>
    <property type="evidence" value="ECO:0007669"/>
    <property type="project" value="InterPro"/>
</dbReference>
<dbReference type="SUPFAM" id="SSF69318">
    <property type="entry name" value="Integrin alpha N-terminal domain"/>
    <property type="match status" value="1"/>
</dbReference>
<feature type="transmembrane region" description="Helical" evidence="2">
    <location>
        <begin position="50"/>
        <end position="68"/>
    </location>
</feature>
<feature type="transmembrane region" description="Helical" evidence="2">
    <location>
        <begin position="257"/>
        <end position="278"/>
    </location>
</feature>
<proteinExistence type="predicted"/>
<keyword evidence="5" id="KW-1185">Reference proteome</keyword>
<organism evidence="4 5">
    <name type="scientific">Oxynema aestuarii AP17</name>
    <dbReference type="NCBI Taxonomy" id="2064643"/>
    <lineage>
        <taxon>Bacteria</taxon>
        <taxon>Bacillati</taxon>
        <taxon>Cyanobacteriota</taxon>
        <taxon>Cyanophyceae</taxon>
        <taxon>Oscillatoriophycideae</taxon>
        <taxon>Oscillatoriales</taxon>
        <taxon>Oscillatoriaceae</taxon>
        <taxon>Oxynema</taxon>
        <taxon>Oxynema aestuarii</taxon>
    </lineage>
</organism>
<dbReference type="Pfam" id="PF13517">
    <property type="entry name" value="FG-GAP_3"/>
    <property type="match status" value="2"/>
</dbReference>
<keyword evidence="2" id="KW-0472">Membrane</keyword>
<keyword evidence="2" id="KW-0812">Transmembrane</keyword>
<dbReference type="KEGG" id="oxy:HCG48_05805"/>
<dbReference type="PANTHER" id="PTHR16026">
    <property type="entry name" value="CARTILAGE ACIDIC PROTEIN 1"/>
    <property type="match status" value="1"/>
</dbReference>
<feature type="transmembrane region" description="Helical" evidence="2">
    <location>
        <begin position="25"/>
        <end position="44"/>
    </location>
</feature>
<dbReference type="Gene3D" id="2.130.10.130">
    <property type="entry name" value="Integrin alpha, N-terminal"/>
    <property type="match status" value="2"/>
</dbReference>
<evidence type="ECO:0000256" key="2">
    <source>
        <dbReference type="SAM" id="Phobius"/>
    </source>
</evidence>
<dbReference type="AlphaFoldDB" id="A0A6H1TWJ7"/>
<sequence>MESTLKSSQFWPWRDRLPSMSDPRWGVLAILASYIILGITVLGFNRSPAQILLIISSACCLDITYHWLFRKREILFPLSGAITGCSLSILTNFGHGLWLPFVPVFFAISSKYLITFQGRHVFNPALFGITLSLLLTNGAISAAPAYQWGGSVATIAFIITAALIAFVFKIKRTALIISFLIFYTLQLCIRAFLMQWHLPPETLFMGALSSPAFYLFTFFMITDPKTSPQSMRGQIGMAFFIVVVDLILHKFETLSTFFFAGFAYFAVRFIGLHVKSFILNLKASLKTRNFTLFSIVKVFTILYRWGAIAAIASLGLLFYQNIITAKSPVNPEFKFVEISAESAGISSQPSNLLDRVDSRVKNVAKWMLSVGDAVAVSDFDNDGLQDIFLTYPLKSDRDRAALYRNRGNFQFERVPLPILNEFVTHPTRDGLPAGALWFDWDNDRDSDLLITVGYGKTKLLQNRIIEDGKIGFSDISEGVGIEEYTISLTANAFDMNRDGHLDLLVGNAMNPYLSDYEKPTKFNIFKLPEAEYPGDRRMFNFMHRSWYDANNGGENLFYLNRGNRFEKQDIVKLGFSSHRWTLDIGTGDLDGDGWTDIYLANDFGPDQMFLNQTGKKFRPVVGRLVGQMGRDTYKGMNASLGDLDNNGYPDIYVSNVHEKLQAEGSLLWMNAGTVKSDGDRAFSDEAMRRNALNENRFGWGGAIGDLNRDGRLDLLQANGMVDDNYDRPTENRELTKPGALFPAPTFEKGDRHCPDYWYWNAQIALTNPDVHGYADRWADLQGRCIFPYENNRVYLNEGDKFIDISPDIGWDEPGNSRGIALSDLDNDGDLDALVTHQFAPISIYRNDSISKPWIGLKLEGNGISCNRDAVGTKVILQTQNSHQLREVRESNGFSAQGDRRLLFGFPTPPEKIDAEIYWCGDSGAERLSLSANRYHHLIQK</sequence>
<dbReference type="PANTHER" id="PTHR16026:SF0">
    <property type="entry name" value="CARTILAGE ACIDIC PROTEIN 1"/>
    <property type="match status" value="1"/>
</dbReference>
<feature type="transmembrane region" description="Helical" evidence="2">
    <location>
        <begin position="290"/>
        <end position="319"/>
    </location>
</feature>
<feature type="domain" description="ASPIC/UnbV" evidence="3">
    <location>
        <begin position="869"/>
        <end position="923"/>
    </location>
</feature>
<evidence type="ECO:0000313" key="5">
    <source>
        <dbReference type="Proteomes" id="UP000500857"/>
    </source>
</evidence>